<dbReference type="InterPro" id="IPR011650">
    <property type="entry name" value="Peptidase_M20_dimer"/>
</dbReference>
<protein>
    <submittedName>
        <fullName evidence="9">Succinyl-diaminopimelate desuccinylase</fullName>
    </submittedName>
</protein>
<keyword evidence="5" id="KW-0378">Hydrolase</keyword>
<dbReference type="SUPFAM" id="SSF53187">
    <property type="entry name" value="Zn-dependent exopeptidases"/>
    <property type="match status" value="1"/>
</dbReference>
<dbReference type="Pfam" id="PF07687">
    <property type="entry name" value="M20_dimer"/>
    <property type="match status" value="1"/>
</dbReference>
<accession>R7S1W3</accession>
<evidence type="ECO:0000256" key="3">
    <source>
        <dbReference type="ARBA" id="ARBA00006247"/>
    </source>
</evidence>
<evidence type="ECO:0000256" key="5">
    <source>
        <dbReference type="ARBA" id="ARBA00022801"/>
    </source>
</evidence>
<dbReference type="eggNOG" id="KOG2275">
    <property type="taxonomic scope" value="Eukaryota"/>
</dbReference>
<keyword evidence="6" id="KW-0862">Zinc</keyword>
<dbReference type="Gene3D" id="3.30.70.360">
    <property type="match status" value="1"/>
</dbReference>
<dbReference type="InterPro" id="IPR050072">
    <property type="entry name" value="Peptidase_M20A"/>
</dbReference>
<dbReference type="Proteomes" id="UP000054196">
    <property type="component" value="Unassembled WGS sequence"/>
</dbReference>
<dbReference type="Gene3D" id="3.40.630.10">
    <property type="entry name" value="Zn peptidases"/>
    <property type="match status" value="1"/>
</dbReference>
<gene>
    <name evidence="9" type="ORF">PUNSTDRAFT_128280</name>
</gene>
<dbReference type="InterPro" id="IPR010182">
    <property type="entry name" value="ArgE/DapE"/>
</dbReference>
<dbReference type="OrthoDB" id="3064516at2759"/>
<organism evidence="9 10">
    <name type="scientific">Punctularia strigosozonata (strain HHB-11173)</name>
    <name type="common">White-rot fungus</name>
    <dbReference type="NCBI Taxonomy" id="741275"/>
    <lineage>
        <taxon>Eukaryota</taxon>
        <taxon>Fungi</taxon>
        <taxon>Dikarya</taxon>
        <taxon>Basidiomycota</taxon>
        <taxon>Agaricomycotina</taxon>
        <taxon>Agaricomycetes</taxon>
        <taxon>Corticiales</taxon>
        <taxon>Punctulariaceae</taxon>
        <taxon>Punctularia</taxon>
    </lineage>
</organism>
<evidence type="ECO:0000256" key="6">
    <source>
        <dbReference type="ARBA" id="ARBA00022833"/>
    </source>
</evidence>
<keyword evidence="4" id="KW-0479">Metal-binding</keyword>
<evidence type="ECO:0000256" key="4">
    <source>
        <dbReference type="ARBA" id="ARBA00022723"/>
    </source>
</evidence>
<dbReference type="GO" id="GO:0046872">
    <property type="term" value="F:metal ion binding"/>
    <property type="evidence" value="ECO:0007669"/>
    <property type="project" value="UniProtKB-KW"/>
</dbReference>
<evidence type="ECO:0000256" key="2">
    <source>
        <dbReference type="ARBA" id="ARBA00001947"/>
    </source>
</evidence>
<sequence length="442" mass="47898">MANTDESKLERIRAASHALLPECIAFLQDLVQIDTTNPPGLNYRRIATVIKDKLDQLGYDETELLEVAQSDLPTLAPHFDGHERVNVLGRLKSKSASPITAAGKNREQVLHFNGHTDVVPIGSRDTWTHDPFGAEIEDGVIYGRGVSDMKGGLAAQIYAVEAVRRAGLTLRGTVEQSGVVDEETTGVRNAGAGWLIEQGYCSADKTDAVIITEPLNVDNLCCGHRGTLWGTITFHGIGAHGAIPQRGVNAVEHAALFVTRCKERFAPLLQGRRDERVIPEEARGSSMTFTTFHGGTNPNSVADRCALSFDRRLVPGETLDGARGAIHALLAELASTVPNFAYEYAETYQTEPVWVDPDQPFCRTMRRAIARAAGAADAGVVCSPGSDDQRFFVRAGIGRTVVYGPGNIRNVHNRDEALLLEDLRQSVEAMAIAACEFLGVDD</sequence>
<feature type="domain" description="Peptidase M20 dimerisation" evidence="8">
    <location>
        <begin position="223"/>
        <end position="334"/>
    </location>
</feature>
<evidence type="ECO:0000256" key="1">
    <source>
        <dbReference type="ARBA" id="ARBA00001941"/>
    </source>
</evidence>
<evidence type="ECO:0000259" key="8">
    <source>
        <dbReference type="Pfam" id="PF07687"/>
    </source>
</evidence>
<dbReference type="PANTHER" id="PTHR43808">
    <property type="entry name" value="ACETYLORNITHINE DEACETYLASE"/>
    <property type="match status" value="1"/>
</dbReference>
<dbReference type="InterPro" id="IPR002933">
    <property type="entry name" value="Peptidase_M20"/>
</dbReference>
<keyword evidence="7" id="KW-0170">Cobalt</keyword>
<evidence type="ECO:0000313" key="9">
    <source>
        <dbReference type="EMBL" id="EIN04400.1"/>
    </source>
</evidence>
<dbReference type="GeneID" id="18878123"/>
<dbReference type="HOGENOM" id="CLU_021802_0_2_1"/>
<dbReference type="AlphaFoldDB" id="R7S1W3"/>
<evidence type="ECO:0000256" key="7">
    <source>
        <dbReference type="ARBA" id="ARBA00023285"/>
    </source>
</evidence>
<comment type="cofactor">
    <cofactor evidence="2">
        <name>Zn(2+)</name>
        <dbReference type="ChEBI" id="CHEBI:29105"/>
    </cofactor>
</comment>
<dbReference type="PANTHER" id="PTHR43808:SF32">
    <property type="entry name" value="ARGE_DAPE-RELATED DEACYLASE"/>
    <property type="match status" value="1"/>
</dbReference>
<name>R7S1W3_PUNST</name>
<keyword evidence="10" id="KW-1185">Reference proteome</keyword>
<reference evidence="10" key="1">
    <citation type="journal article" date="2012" name="Science">
        <title>The Paleozoic origin of enzymatic lignin decomposition reconstructed from 31 fungal genomes.</title>
        <authorList>
            <person name="Floudas D."/>
            <person name="Binder M."/>
            <person name="Riley R."/>
            <person name="Barry K."/>
            <person name="Blanchette R.A."/>
            <person name="Henrissat B."/>
            <person name="Martinez A.T."/>
            <person name="Otillar R."/>
            <person name="Spatafora J.W."/>
            <person name="Yadav J.S."/>
            <person name="Aerts A."/>
            <person name="Benoit I."/>
            <person name="Boyd A."/>
            <person name="Carlson A."/>
            <person name="Copeland A."/>
            <person name="Coutinho P.M."/>
            <person name="de Vries R.P."/>
            <person name="Ferreira P."/>
            <person name="Findley K."/>
            <person name="Foster B."/>
            <person name="Gaskell J."/>
            <person name="Glotzer D."/>
            <person name="Gorecki P."/>
            <person name="Heitman J."/>
            <person name="Hesse C."/>
            <person name="Hori C."/>
            <person name="Igarashi K."/>
            <person name="Jurgens J.A."/>
            <person name="Kallen N."/>
            <person name="Kersten P."/>
            <person name="Kohler A."/>
            <person name="Kuees U."/>
            <person name="Kumar T.K.A."/>
            <person name="Kuo A."/>
            <person name="LaButti K."/>
            <person name="Larrondo L.F."/>
            <person name="Lindquist E."/>
            <person name="Ling A."/>
            <person name="Lombard V."/>
            <person name="Lucas S."/>
            <person name="Lundell T."/>
            <person name="Martin R."/>
            <person name="McLaughlin D.J."/>
            <person name="Morgenstern I."/>
            <person name="Morin E."/>
            <person name="Murat C."/>
            <person name="Nagy L.G."/>
            <person name="Nolan M."/>
            <person name="Ohm R.A."/>
            <person name="Patyshakuliyeva A."/>
            <person name="Rokas A."/>
            <person name="Ruiz-Duenas F.J."/>
            <person name="Sabat G."/>
            <person name="Salamov A."/>
            <person name="Samejima M."/>
            <person name="Schmutz J."/>
            <person name="Slot J.C."/>
            <person name="St John F."/>
            <person name="Stenlid J."/>
            <person name="Sun H."/>
            <person name="Sun S."/>
            <person name="Syed K."/>
            <person name="Tsang A."/>
            <person name="Wiebenga A."/>
            <person name="Young D."/>
            <person name="Pisabarro A."/>
            <person name="Eastwood D.C."/>
            <person name="Martin F."/>
            <person name="Cullen D."/>
            <person name="Grigoriev I.V."/>
            <person name="Hibbett D.S."/>
        </authorList>
    </citation>
    <scope>NUCLEOTIDE SEQUENCE [LARGE SCALE GENOMIC DNA]</scope>
    <source>
        <strain evidence="10">HHB-11173 SS5</strain>
    </source>
</reference>
<dbReference type="NCBIfam" id="TIGR01910">
    <property type="entry name" value="DapE-ArgE"/>
    <property type="match status" value="1"/>
</dbReference>
<proteinExistence type="inferred from homology"/>
<dbReference type="RefSeq" id="XP_007388195.1">
    <property type="nucleotide sequence ID" value="XM_007388133.1"/>
</dbReference>
<dbReference type="SUPFAM" id="SSF55031">
    <property type="entry name" value="Bacterial exopeptidase dimerisation domain"/>
    <property type="match status" value="1"/>
</dbReference>
<dbReference type="KEGG" id="psq:PUNSTDRAFT_128280"/>
<dbReference type="Pfam" id="PF01546">
    <property type="entry name" value="Peptidase_M20"/>
    <property type="match status" value="1"/>
</dbReference>
<comment type="similarity">
    <text evidence="3">Belongs to the peptidase M20A family.</text>
</comment>
<dbReference type="InterPro" id="IPR036264">
    <property type="entry name" value="Bact_exopeptidase_dim_dom"/>
</dbReference>
<dbReference type="EMBL" id="JH687554">
    <property type="protein sequence ID" value="EIN04400.1"/>
    <property type="molecule type" value="Genomic_DNA"/>
</dbReference>
<evidence type="ECO:0000313" key="10">
    <source>
        <dbReference type="Proteomes" id="UP000054196"/>
    </source>
</evidence>
<dbReference type="GO" id="GO:0016787">
    <property type="term" value="F:hydrolase activity"/>
    <property type="evidence" value="ECO:0007669"/>
    <property type="project" value="UniProtKB-KW"/>
</dbReference>
<dbReference type="OMA" id="STFEPTM"/>
<comment type="cofactor">
    <cofactor evidence="1">
        <name>Co(2+)</name>
        <dbReference type="ChEBI" id="CHEBI:48828"/>
    </cofactor>
</comment>